<keyword evidence="4" id="KW-1185">Reference proteome</keyword>
<dbReference type="EMBL" id="CP022684">
    <property type="protein sequence ID" value="AUM12339.1"/>
    <property type="molecule type" value="Genomic_DNA"/>
</dbReference>
<dbReference type="Pfam" id="PF04955">
    <property type="entry name" value="HupE_UreJ"/>
    <property type="match status" value="1"/>
</dbReference>
<feature type="transmembrane region" description="Helical" evidence="1">
    <location>
        <begin position="33"/>
        <end position="58"/>
    </location>
</feature>
<keyword evidence="1" id="KW-0812">Transmembrane</keyword>
<accession>A0A2K9LJ10</accession>
<feature type="chain" id="PRO_5014739664" description="Urease accessory protein UreJ" evidence="2">
    <location>
        <begin position="24"/>
        <end position="194"/>
    </location>
</feature>
<reference evidence="4" key="1">
    <citation type="submission" date="2017-08" db="EMBL/GenBank/DDBJ databases">
        <title>Direct submision.</title>
        <authorList>
            <person name="Kim S.-J."/>
            <person name="Rhee S.-K."/>
        </authorList>
    </citation>
    <scope>NUCLEOTIDE SEQUENCE [LARGE SCALE GENOMIC DNA]</scope>
    <source>
        <strain evidence="4">GI5</strain>
    </source>
</reference>
<dbReference type="OrthoDB" id="9808192at2"/>
<evidence type="ECO:0000256" key="1">
    <source>
        <dbReference type="SAM" id="Phobius"/>
    </source>
</evidence>
<keyword evidence="1" id="KW-1133">Transmembrane helix</keyword>
<feature type="transmembrane region" description="Helical" evidence="1">
    <location>
        <begin position="140"/>
        <end position="163"/>
    </location>
</feature>
<dbReference type="RefSeq" id="WP_101893675.1">
    <property type="nucleotide sequence ID" value="NZ_CP022684.1"/>
</dbReference>
<dbReference type="KEGG" id="kak:Kalk_07890"/>
<dbReference type="InterPro" id="IPR007038">
    <property type="entry name" value="HupE_UreJ"/>
</dbReference>
<evidence type="ECO:0000313" key="3">
    <source>
        <dbReference type="EMBL" id="AUM12339.1"/>
    </source>
</evidence>
<name>A0A2K9LJ10_9GAMM</name>
<gene>
    <name evidence="3" type="ORF">Kalk_07890</name>
</gene>
<keyword evidence="2" id="KW-0732">Signal</keyword>
<sequence length="194" mass="19544">MLAKLFKQVIIPTILLASSAAFAHNGEHAISGFVSGVLHPFAGLDHLLALLAVGIVAARQSGKARVLIPAAFLTFMLVGATAGLAGMVVPQVEAGILASVMILGLMISASATLSATISTVVISLFALLHGQAHGAEIPAGASAFSYVSGFLLASLLIQSSALICYAKISTHNATLVNRVAGAGIFVSGLTLASL</sequence>
<feature type="transmembrane region" description="Helical" evidence="1">
    <location>
        <begin position="70"/>
        <end position="89"/>
    </location>
</feature>
<evidence type="ECO:0000313" key="4">
    <source>
        <dbReference type="Proteomes" id="UP000235116"/>
    </source>
</evidence>
<keyword evidence="1" id="KW-0472">Membrane</keyword>
<protein>
    <recommendedName>
        <fullName evidence="5">Urease accessory protein UreJ</fullName>
    </recommendedName>
</protein>
<feature type="signal peptide" evidence="2">
    <location>
        <begin position="1"/>
        <end position="23"/>
    </location>
</feature>
<proteinExistence type="predicted"/>
<evidence type="ECO:0000256" key="2">
    <source>
        <dbReference type="SAM" id="SignalP"/>
    </source>
</evidence>
<dbReference type="AlphaFoldDB" id="A0A2K9LJ10"/>
<dbReference type="Proteomes" id="UP000235116">
    <property type="component" value="Chromosome"/>
</dbReference>
<evidence type="ECO:0008006" key="5">
    <source>
        <dbReference type="Google" id="ProtNLM"/>
    </source>
</evidence>
<feature type="transmembrane region" description="Helical" evidence="1">
    <location>
        <begin position="95"/>
        <end position="128"/>
    </location>
</feature>
<organism evidence="3 4">
    <name type="scientific">Ketobacter alkanivorans</name>
    <dbReference type="NCBI Taxonomy" id="1917421"/>
    <lineage>
        <taxon>Bacteria</taxon>
        <taxon>Pseudomonadati</taxon>
        <taxon>Pseudomonadota</taxon>
        <taxon>Gammaproteobacteria</taxon>
        <taxon>Pseudomonadales</taxon>
        <taxon>Ketobacteraceae</taxon>
        <taxon>Ketobacter</taxon>
    </lineage>
</organism>
<dbReference type="PIRSF" id="PIRSF016919">
    <property type="entry name" value="HupE_UreJ"/>
    <property type="match status" value="1"/>
</dbReference>